<name>A0A7G5EM78_9BURK</name>
<dbReference type="EC" id="3.2.2.31" evidence="4 14"/>
<gene>
    <name evidence="16" type="primary">mutY</name>
    <name evidence="16" type="ORF">HS961_20895</name>
</gene>
<evidence type="ECO:0000256" key="7">
    <source>
        <dbReference type="ARBA" id="ARBA00022723"/>
    </source>
</evidence>
<keyword evidence="9" id="KW-0378">Hydrolase</keyword>
<dbReference type="Pfam" id="PF00633">
    <property type="entry name" value="HHH"/>
    <property type="match status" value="1"/>
</dbReference>
<keyword evidence="8 14" id="KW-0227">DNA damage</keyword>
<evidence type="ECO:0000256" key="9">
    <source>
        <dbReference type="ARBA" id="ARBA00022801"/>
    </source>
</evidence>
<dbReference type="InterPro" id="IPR000445">
    <property type="entry name" value="HhH_motif"/>
</dbReference>
<dbReference type="InterPro" id="IPR015797">
    <property type="entry name" value="NUDIX_hydrolase-like_dom_sf"/>
</dbReference>
<dbReference type="NCBIfam" id="TIGR01084">
    <property type="entry name" value="mutY"/>
    <property type="match status" value="1"/>
</dbReference>
<reference evidence="16 17" key="1">
    <citation type="journal article" date="2020" name="G3 (Bethesda)">
        <title>CeMbio - The Caenorhabditis elegans Microbiome Resource.</title>
        <authorList>
            <person name="Dirksen P."/>
            <person name="Assie A."/>
            <person name="Zimmermann J."/>
            <person name="Zhang F."/>
            <person name="Tietje A.M."/>
            <person name="Marsh S.A."/>
            <person name="Felix M.A."/>
            <person name="Shapira M."/>
            <person name="Kaleta C."/>
            <person name="Schulenburg H."/>
            <person name="Samuel B."/>
        </authorList>
    </citation>
    <scope>NUCLEOTIDE SEQUENCE [LARGE SCALE GENOMIC DNA]</scope>
    <source>
        <strain evidence="16 17">BIGb0172</strain>
    </source>
</reference>
<dbReference type="InterPro" id="IPR011257">
    <property type="entry name" value="DNA_glycosylase"/>
</dbReference>
<comment type="cofactor">
    <cofactor evidence="14">
        <name>[4Fe-4S] cluster</name>
        <dbReference type="ChEBI" id="CHEBI:49883"/>
    </cofactor>
    <text evidence="14">Binds 1 [4Fe-4S] cluster.</text>
</comment>
<sequence length="392" mass="43261">MRPAGAGDEARPAQYLLLQALPKIKAGKRAAQAPPSQPITTPPRTATVSRFSEHIVAWQTVHGRHHLPWQNTQDAYRVWLSEIMLQQTQVSTVLGYYERFLQRCPTVADLAAASDEDVMALWSGLGYYSRARNLHRCAKEVMERFGGAFPHTVEELSSLPGIGRSTAGAIASFCFAQRAAILDANVKRVLTRVLGFGDDLASSAAEKKLWLLAENLLPTTDLARNMPRYTQGMMDMGATICTAKKPSCLLCPVHSDCVAHRQGQPERYPVKTKKLKRSAASWWLLCWQRPDGAIWLEKRPAPGIWAGLFCMPVLDSEDALLAQSAQYGTTSAPEHGTAFLHVLTHKDLHLHPVRVPVPADFVPAQAGQWVLPAQWPDVGLPAPVRSLLQRGF</sequence>
<keyword evidence="6" id="KW-0004">4Fe-4S</keyword>
<dbReference type="GO" id="GO:0032357">
    <property type="term" value="F:oxidized purine DNA binding"/>
    <property type="evidence" value="ECO:0007669"/>
    <property type="project" value="TreeGrafter"/>
</dbReference>
<dbReference type="Proteomes" id="UP000515240">
    <property type="component" value="Chromosome"/>
</dbReference>
<dbReference type="CDD" id="cd00056">
    <property type="entry name" value="ENDO3c"/>
    <property type="match status" value="1"/>
</dbReference>
<dbReference type="SUPFAM" id="SSF48150">
    <property type="entry name" value="DNA-glycosylase"/>
    <property type="match status" value="1"/>
</dbReference>
<dbReference type="Pfam" id="PF00730">
    <property type="entry name" value="HhH-GPD"/>
    <property type="match status" value="1"/>
</dbReference>
<keyword evidence="17" id="KW-1185">Reference proteome</keyword>
<evidence type="ECO:0000256" key="3">
    <source>
        <dbReference type="ARBA" id="ARBA00008343"/>
    </source>
</evidence>
<protein>
    <recommendedName>
        <fullName evidence="5 14">Adenine DNA glycosylase</fullName>
        <ecNumber evidence="4 14">3.2.2.31</ecNumber>
    </recommendedName>
</protein>
<dbReference type="InterPro" id="IPR003265">
    <property type="entry name" value="HhH-GPD_domain"/>
</dbReference>
<comment type="catalytic activity">
    <reaction evidence="1 14">
        <text>Hydrolyzes free adenine bases from 7,8-dihydro-8-oxoguanine:adenine mismatched double-stranded DNA, leaving an apurinic site.</text>
        <dbReference type="EC" id="3.2.2.31"/>
    </reaction>
</comment>
<keyword evidence="10 14" id="KW-0408">Iron</keyword>
<dbReference type="GO" id="GO:0035485">
    <property type="term" value="F:adenine/guanine mispair binding"/>
    <property type="evidence" value="ECO:0007669"/>
    <property type="project" value="TreeGrafter"/>
</dbReference>
<dbReference type="Gene3D" id="1.10.1670.10">
    <property type="entry name" value="Helix-hairpin-Helix base-excision DNA repair enzymes (C-terminal)"/>
    <property type="match status" value="1"/>
</dbReference>
<dbReference type="GO" id="GO:0000701">
    <property type="term" value="F:purine-specific mismatch base pair DNA N-glycosylase activity"/>
    <property type="evidence" value="ECO:0007669"/>
    <property type="project" value="UniProtKB-EC"/>
</dbReference>
<dbReference type="InterPro" id="IPR029119">
    <property type="entry name" value="MutY_C"/>
</dbReference>
<dbReference type="GO" id="GO:0051539">
    <property type="term" value="F:4 iron, 4 sulfur cluster binding"/>
    <property type="evidence" value="ECO:0007669"/>
    <property type="project" value="UniProtKB-UniRule"/>
</dbReference>
<evidence type="ECO:0000313" key="17">
    <source>
        <dbReference type="Proteomes" id="UP000515240"/>
    </source>
</evidence>
<keyword evidence="12" id="KW-0234">DNA repair</keyword>
<dbReference type="KEGG" id="cpis:HS961_20895"/>
<feature type="domain" description="HhH-GPD" evidence="15">
    <location>
        <begin position="84"/>
        <end position="239"/>
    </location>
</feature>
<dbReference type="CDD" id="cd03431">
    <property type="entry name" value="NUDIX_DNA_Glycosylase_C-MutY"/>
    <property type="match status" value="1"/>
</dbReference>
<dbReference type="GO" id="GO:0034039">
    <property type="term" value="F:8-oxo-7,8-dihydroguanine DNA N-glycosylase activity"/>
    <property type="evidence" value="ECO:0007669"/>
    <property type="project" value="TreeGrafter"/>
</dbReference>
<comment type="similarity">
    <text evidence="3 14">Belongs to the Nth/MutY family.</text>
</comment>
<accession>A0A7G5EM78</accession>
<proteinExistence type="inferred from homology"/>
<dbReference type="InterPro" id="IPR005760">
    <property type="entry name" value="A/G_AdeGlyc_MutY"/>
</dbReference>
<dbReference type="PANTHER" id="PTHR42944:SF1">
    <property type="entry name" value="ADENINE DNA GLYCOSYLASE"/>
    <property type="match status" value="1"/>
</dbReference>
<keyword evidence="13 14" id="KW-0326">Glycosidase</keyword>
<dbReference type="GO" id="GO:0006298">
    <property type="term" value="P:mismatch repair"/>
    <property type="evidence" value="ECO:0007669"/>
    <property type="project" value="TreeGrafter"/>
</dbReference>
<dbReference type="SUPFAM" id="SSF55811">
    <property type="entry name" value="Nudix"/>
    <property type="match status" value="1"/>
</dbReference>
<dbReference type="InterPro" id="IPR044298">
    <property type="entry name" value="MIG/MutY"/>
</dbReference>
<dbReference type="EMBL" id="CP058554">
    <property type="protein sequence ID" value="QMV75103.1"/>
    <property type="molecule type" value="Genomic_DNA"/>
</dbReference>
<evidence type="ECO:0000259" key="15">
    <source>
        <dbReference type="SMART" id="SM00478"/>
    </source>
</evidence>
<dbReference type="Pfam" id="PF14815">
    <property type="entry name" value="NUDIX_4"/>
    <property type="match status" value="1"/>
</dbReference>
<dbReference type="SMART" id="SM00478">
    <property type="entry name" value="ENDO3c"/>
    <property type="match status" value="1"/>
</dbReference>
<dbReference type="PANTHER" id="PTHR42944">
    <property type="entry name" value="ADENINE DNA GLYCOSYLASE"/>
    <property type="match status" value="1"/>
</dbReference>
<keyword evidence="7" id="KW-0479">Metal-binding</keyword>
<evidence type="ECO:0000256" key="12">
    <source>
        <dbReference type="ARBA" id="ARBA00023204"/>
    </source>
</evidence>
<dbReference type="GO" id="GO:0046872">
    <property type="term" value="F:metal ion binding"/>
    <property type="evidence" value="ECO:0007669"/>
    <property type="project" value="UniProtKB-UniRule"/>
</dbReference>
<dbReference type="InterPro" id="IPR023170">
    <property type="entry name" value="HhH_base_excis_C"/>
</dbReference>
<dbReference type="FunFam" id="1.10.340.30:FF:000002">
    <property type="entry name" value="Adenine DNA glycosylase"/>
    <property type="match status" value="1"/>
</dbReference>
<keyword evidence="11" id="KW-0411">Iron-sulfur</keyword>
<dbReference type="AlphaFoldDB" id="A0A7G5EM78"/>
<comment type="function">
    <text evidence="2">Adenine glycosylase active on G-A mispairs. MutY also corrects error-prone DNA synthesis past GO lesions which are due to the oxidatively damaged form of guanine: 7,8-dihydro-8-oxoguanine (8-oxo-dGTP).</text>
</comment>
<evidence type="ECO:0000256" key="8">
    <source>
        <dbReference type="ARBA" id="ARBA00022763"/>
    </source>
</evidence>
<evidence type="ECO:0000256" key="1">
    <source>
        <dbReference type="ARBA" id="ARBA00000843"/>
    </source>
</evidence>
<evidence type="ECO:0000256" key="6">
    <source>
        <dbReference type="ARBA" id="ARBA00022485"/>
    </source>
</evidence>
<organism evidence="16 17">
    <name type="scientific">Comamonas piscis</name>
    <dbReference type="NCBI Taxonomy" id="1562974"/>
    <lineage>
        <taxon>Bacteria</taxon>
        <taxon>Pseudomonadati</taxon>
        <taxon>Pseudomonadota</taxon>
        <taxon>Betaproteobacteria</taxon>
        <taxon>Burkholderiales</taxon>
        <taxon>Comamonadaceae</taxon>
        <taxon>Comamonas</taxon>
    </lineage>
</organism>
<evidence type="ECO:0000256" key="13">
    <source>
        <dbReference type="ARBA" id="ARBA00023295"/>
    </source>
</evidence>
<evidence type="ECO:0000256" key="4">
    <source>
        <dbReference type="ARBA" id="ARBA00012045"/>
    </source>
</evidence>
<evidence type="ECO:0000256" key="10">
    <source>
        <dbReference type="ARBA" id="ARBA00023004"/>
    </source>
</evidence>
<evidence type="ECO:0000256" key="11">
    <source>
        <dbReference type="ARBA" id="ARBA00023014"/>
    </source>
</evidence>
<dbReference type="Gene3D" id="1.10.340.30">
    <property type="entry name" value="Hypothetical protein, domain 2"/>
    <property type="match status" value="1"/>
</dbReference>
<evidence type="ECO:0000313" key="16">
    <source>
        <dbReference type="EMBL" id="QMV75103.1"/>
    </source>
</evidence>
<evidence type="ECO:0000256" key="2">
    <source>
        <dbReference type="ARBA" id="ARBA00002933"/>
    </source>
</evidence>
<dbReference type="GO" id="GO:0006284">
    <property type="term" value="P:base-excision repair"/>
    <property type="evidence" value="ECO:0007669"/>
    <property type="project" value="UniProtKB-UniRule"/>
</dbReference>
<dbReference type="Gene3D" id="3.90.79.10">
    <property type="entry name" value="Nucleoside Triphosphate Pyrophosphohydrolase"/>
    <property type="match status" value="1"/>
</dbReference>
<evidence type="ECO:0000256" key="14">
    <source>
        <dbReference type="RuleBase" id="RU365096"/>
    </source>
</evidence>
<evidence type="ECO:0000256" key="5">
    <source>
        <dbReference type="ARBA" id="ARBA00022023"/>
    </source>
</evidence>